<dbReference type="Ensembl" id="ENSCSAVT00000011091.1">
    <property type="protein sequence ID" value="ENSCSAVP00000010960.1"/>
    <property type="gene ID" value="ENSCSAVG00000006419.1"/>
</dbReference>
<name>H2Z048_CIOSA</name>
<evidence type="ECO:0000313" key="1">
    <source>
        <dbReference type="Ensembl" id="ENSCSAVP00000010960.1"/>
    </source>
</evidence>
<accession>H2Z048</accession>
<dbReference type="Proteomes" id="UP000007875">
    <property type="component" value="Unassembled WGS sequence"/>
</dbReference>
<sequence length="67" mass="7587">MSRQLSQGLRNSINSRYTDSNIQVGILTGTHWAKHDFTMEIRIVSTCDSYKLQDVSHCSGGFHSSQR</sequence>
<reference evidence="2" key="1">
    <citation type="submission" date="2003-08" db="EMBL/GenBank/DDBJ databases">
        <authorList>
            <person name="Birren B."/>
            <person name="Nusbaum C."/>
            <person name="Abebe A."/>
            <person name="Abouelleil A."/>
            <person name="Adekoya E."/>
            <person name="Ait-zahra M."/>
            <person name="Allen N."/>
            <person name="Allen T."/>
            <person name="An P."/>
            <person name="Anderson M."/>
            <person name="Anderson S."/>
            <person name="Arachchi H."/>
            <person name="Armbruster J."/>
            <person name="Bachantsang P."/>
            <person name="Baldwin J."/>
            <person name="Barry A."/>
            <person name="Bayul T."/>
            <person name="Blitshsteyn B."/>
            <person name="Bloom T."/>
            <person name="Blye J."/>
            <person name="Boguslavskiy L."/>
            <person name="Borowsky M."/>
            <person name="Boukhgalter B."/>
            <person name="Brunache A."/>
            <person name="Butler J."/>
            <person name="Calixte N."/>
            <person name="Calvo S."/>
            <person name="Camarata J."/>
            <person name="Campo K."/>
            <person name="Chang J."/>
            <person name="Cheshatsang Y."/>
            <person name="Citroen M."/>
            <person name="Collymore A."/>
            <person name="Considine T."/>
            <person name="Cook A."/>
            <person name="Cooke P."/>
            <person name="Corum B."/>
            <person name="Cuomo C."/>
            <person name="David R."/>
            <person name="Dawoe T."/>
            <person name="Degray S."/>
            <person name="Dodge S."/>
            <person name="Dooley K."/>
            <person name="Dorje P."/>
            <person name="Dorjee K."/>
            <person name="Dorris L."/>
            <person name="Duffey N."/>
            <person name="Dupes A."/>
            <person name="Elkins T."/>
            <person name="Engels R."/>
            <person name="Erickson J."/>
            <person name="Farina A."/>
            <person name="Faro S."/>
            <person name="Ferreira P."/>
            <person name="Fischer H."/>
            <person name="Fitzgerald M."/>
            <person name="Foley K."/>
            <person name="Gage D."/>
            <person name="Galagan J."/>
            <person name="Gearin G."/>
            <person name="Gnerre S."/>
            <person name="Gnirke A."/>
            <person name="Goyette A."/>
            <person name="Graham J."/>
            <person name="Grandbois E."/>
            <person name="Gyaltsen K."/>
            <person name="Hafez N."/>
            <person name="Hagopian D."/>
            <person name="Hagos B."/>
            <person name="Hall J."/>
            <person name="Hatcher B."/>
            <person name="Heller A."/>
            <person name="Higgins H."/>
            <person name="Honan T."/>
            <person name="Horn A."/>
            <person name="Houde N."/>
            <person name="Hughes L."/>
            <person name="Hulme W."/>
            <person name="Husby E."/>
            <person name="Iliev I."/>
            <person name="Jaffe D."/>
            <person name="Jones C."/>
            <person name="Kamal M."/>
            <person name="Kamat A."/>
            <person name="Kamvysselis M."/>
            <person name="Karlsson E."/>
            <person name="Kells C."/>
            <person name="Kieu A."/>
            <person name="Kisner P."/>
            <person name="Kodira C."/>
            <person name="Kulbokas E."/>
            <person name="Labutti K."/>
            <person name="Lama D."/>
            <person name="Landers T."/>
            <person name="Leger J."/>
            <person name="Levine S."/>
            <person name="Lewis D."/>
            <person name="Lewis T."/>
            <person name="Lindblad-toh K."/>
            <person name="Liu X."/>
            <person name="Lokyitsang T."/>
            <person name="Lokyitsang Y."/>
            <person name="Lucien O."/>
            <person name="Lui A."/>
            <person name="Ma L.J."/>
            <person name="Mabbitt R."/>
            <person name="Macdonald J."/>
            <person name="Maclean C."/>
            <person name="Major J."/>
            <person name="Manning J."/>
            <person name="Marabella R."/>
            <person name="Maru K."/>
            <person name="Matthews C."/>
            <person name="Mauceli E."/>
            <person name="Mccarthy M."/>
            <person name="Mcdonough S."/>
            <person name="Mcghee T."/>
            <person name="Meldrim J."/>
            <person name="Meneus L."/>
            <person name="Mesirov J."/>
            <person name="Mihalev A."/>
            <person name="Mihova T."/>
            <person name="Mikkelsen T."/>
            <person name="Mlenga V."/>
            <person name="Moru K."/>
            <person name="Mozes J."/>
            <person name="Mulrain L."/>
            <person name="Munson G."/>
            <person name="Naylor J."/>
            <person name="Newes C."/>
            <person name="Nguyen C."/>
            <person name="Nguyen N."/>
            <person name="Nguyen T."/>
            <person name="Nicol R."/>
            <person name="Nielsen C."/>
            <person name="Nizzari M."/>
            <person name="Norbu C."/>
            <person name="Norbu N."/>
            <person name="O'donnell P."/>
            <person name="Okoawo O."/>
            <person name="O'leary S."/>
            <person name="Omotosho B."/>
            <person name="O'neill K."/>
            <person name="Osman S."/>
            <person name="Parker S."/>
            <person name="Perrin D."/>
            <person name="Phunkhang P."/>
            <person name="Piqani B."/>
            <person name="Purcell S."/>
            <person name="Rachupka T."/>
            <person name="Ramasamy U."/>
            <person name="Rameau R."/>
            <person name="Ray V."/>
            <person name="Raymond C."/>
            <person name="Retta R."/>
            <person name="Richardson S."/>
            <person name="Rise C."/>
            <person name="Rodriguez J."/>
            <person name="Rogers J."/>
            <person name="Rogov P."/>
            <person name="Rutman M."/>
            <person name="Schupbach R."/>
            <person name="Seaman C."/>
            <person name="Settipalli S."/>
            <person name="Sharpe T."/>
            <person name="Sheridan J."/>
            <person name="Sherpa N."/>
            <person name="Shi J."/>
            <person name="Smirnov S."/>
            <person name="Smith C."/>
            <person name="Sougnez C."/>
            <person name="Spencer B."/>
            <person name="Stalker J."/>
            <person name="Stange-thomann N."/>
            <person name="Stavropoulos S."/>
            <person name="Stetson K."/>
            <person name="Stone C."/>
            <person name="Stone S."/>
            <person name="Stubbs M."/>
            <person name="Talamas J."/>
            <person name="Tchuinga P."/>
            <person name="Tenzing P."/>
            <person name="Tesfaye S."/>
            <person name="Theodore J."/>
            <person name="Thoulutsang Y."/>
            <person name="Topham K."/>
            <person name="Towey S."/>
            <person name="Tsamla T."/>
            <person name="Tsomo N."/>
            <person name="Vallee D."/>
            <person name="Vassiliev H."/>
            <person name="Venkataraman V."/>
            <person name="Vinson J."/>
            <person name="Vo A."/>
            <person name="Wade C."/>
            <person name="Wang S."/>
            <person name="Wangchuk T."/>
            <person name="Wangdi T."/>
            <person name="Whittaker C."/>
            <person name="Wilkinson J."/>
            <person name="Wu Y."/>
            <person name="Wyman D."/>
            <person name="Yadav S."/>
            <person name="Yang S."/>
            <person name="Yang X."/>
            <person name="Yeager S."/>
            <person name="Yee E."/>
            <person name="Young G."/>
            <person name="Zainoun J."/>
            <person name="Zembeck L."/>
            <person name="Zimmer A."/>
            <person name="Zody M."/>
            <person name="Lander E."/>
        </authorList>
    </citation>
    <scope>NUCLEOTIDE SEQUENCE [LARGE SCALE GENOMIC DNA]</scope>
</reference>
<dbReference type="InParanoid" id="H2Z048"/>
<dbReference type="HOGENOM" id="CLU_2811625_0_0_1"/>
<protein>
    <submittedName>
        <fullName evidence="1">Uncharacterized protein</fullName>
    </submittedName>
</protein>
<dbReference type="AlphaFoldDB" id="H2Z048"/>
<keyword evidence="2" id="KW-1185">Reference proteome</keyword>
<evidence type="ECO:0000313" key="2">
    <source>
        <dbReference type="Proteomes" id="UP000007875"/>
    </source>
</evidence>
<reference evidence="1" key="2">
    <citation type="submission" date="2025-08" db="UniProtKB">
        <authorList>
            <consortium name="Ensembl"/>
        </authorList>
    </citation>
    <scope>IDENTIFICATION</scope>
</reference>
<proteinExistence type="predicted"/>
<reference evidence="1" key="3">
    <citation type="submission" date="2025-09" db="UniProtKB">
        <authorList>
            <consortium name="Ensembl"/>
        </authorList>
    </citation>
    <scope>IDENTIFICATION</scope>
</reference>
<organism evidence="1 2">
    <name type="scientific">Ciona savignyi</name>
    <name type="common">Pacific transparent sea squirt</name>
    <dbReference type="NCBI Taxonomy" id="51511"/>
    <lineage>
        <taxon>Eukaryota</taxon>
        <taxon>Metazoa</taxon>
        <taxon>Chordata</taxon>
        <taxon>Tunicata</taxon>
        <taxon>Ascidiacea</taxon>
        <taxon>Phlebobranchia</taxon>
        <taxon>Cionidae</taxon>
        <taxon>Ciona</taxon>
    </lineage>
</organism>